<dbReference type="Proteomes" id="UP000285710">
    <property type="component" value="Unassembled WGS sequence"/>
</dbReference>
<evidence type="ECO:0008006" key="3">
    <source>
        <dbReference type="Google" id="ProtNLM"/>
    </source>
</evidence>
<evidence type="ECO:0000313" key="1">
    <source>
        <dbReference type="EMBL" id="RWR12967.1"/>
    </source>
</evidence>
<reference evidence="1 2" key="1">
    <citation type="submission" date="2019-01" db="EMBL/GenBank/DDBJ databases">
        <title>Sinorhodobacter populi sp. nov. isolated from the symptomatic bark tissue of Populus euramericana canker.</title>
        <authorList>
            <person name="Xu G."/>
        </authorList>
    </citation>
    <scope>NUCLEOTIDE SEQUENCE [LARGE SCALE GENOMIC DNA]</scope>
    <source>
        <strain evidence="1 2">2D-5</strain>
    </source>
</reference>
<organism evidence="1 2">
    <name type="scientific">Paenirhodobacter populi</name>
    <dbReference type="NCBI Taxonomy" id="2306993"/>
    <lineage>
        <taxon>Bacteria</taxon>
        <taxon>Pseudomonadati</taxon>
        <taxon>Pseudomonadota</taxon>
        <taxon>Alphaproteobacteria</taxon>
        <taxon>Rhodobacterales</taxon>
        <taxon>Rhodobacter group</taxon>
        <taxon>Paenirhodobacter</taxon>
    </lineage>
</organism>
<dbReference type="EMBL" id="SAUW01000006">
    <property type="protein sequence ID" value="RWR12967.1"/>
    <property type="molecule type" value="Genomic_DNA"/>
</dbReference>
<dbReference type="RefSeq" id="WP_128269327.1">
    <property type="nucleotide sequence ID" value="NZ_SAUW01000006.1"/>
</dbReference>
<proteinExistence type="predicted"/>
<dbReference type="AlphaFoldDB" id="A0A443IXZ1"/>
<comment type="caution">
    <text evidence="1">The sequence shown here is derived from an EMBL/GenBank/DDBJ whole genome shotgun (WGS) entry which is preliminary data.</text>
</comment>
<sequence length="284" mass="30484">MNAEDLTLVFPLRPGAGSLMARILSFSARMFLPGGVRIVAVAPLHATPPAPETLDFLDEMEVERRAIPTPLLFRHNIGALLKVDAAAAEYDTGRVLLLNPNCLFLQRTDLADLPDPAGGFSACRTFRRTLFEGDTARALTTFAARRFGIPVAADGDGVGFETCNSGVVLFSRGAALRGQWGRVAAEFLASKIGGDDVPAEADQLALGVLAARAGAGFTRLPPHYNMLARDAGHATLAQYFGLAELIRSPRLREVLLSLTEAADERGLNLLGEIEPRDIRQLARP</sequence>
<keyword evidence="2" id="KW-1185">Reference proteome</keyword>
<evidence type="ECO:0000313" key="2">
    <source>
        <dbReference type="Proteomes" id="UP000285710"/>
    </source>
</evidence>
<reference evidence="1 2" key="2">
    <citation type="submission" date="2019-01" db="EMBL/GenBank/DDBJ databases">
        <authorList>
            <person name="Li Y."/>
        </authorList>
    </citation>
    <scope>NUCLEOTIDE SEQUENCE [LARGE SCALE GENOMIC DNA]</scope>
    <source>
        <strain evidence="1 2">2D-5</strain>
    </source>
</reference>
<protein>
    <recommendedName>
        <fullName evidence="3">Glycosyltransferase family 2 protein</fullName>
    </recommendedName>
</protein>
<gene>
    <name evidence="1" type="ORF">D2T33_07125</name>
</gene>
<accession>A0A443IXZ1</accession>
<name>A0A443IXZ1_9RHOB</name>